<keyword evidence="22" id="KW-1185">Reference proteome</keyword>
<dbReference type="Gene3D" id="3.30.200.20">
    <property type="entry name" value="Phosphorylase Kinase, domain 1"/>
    <property type="match status" value="1"/>
</dbReference>
<dbReference type="PIRSF" id="PIRSF000641">
    <property type="entry name" value="SRK"/>
    <property type="match status" value="1"/>
</dbReference>
<evidence type="ECO:0000256" key="3">
    <source>
        <dbReference type="ARBA" id="ARBA00022679"/>
    </source>
</evidence>
<name>A0A498K8E0_MALDO</name>
<accession>A0A498K8E0</accession>
<keyword evidence="9 17" id="KW-1133">Transmembrane helix</keyword>
<evidence type="ECO:0000256" key="2">
    <source>
        <dbReference type="ARBA" id="ARBA00022527"/>
    </source>
</evidence>
<dbReference type="SMART" id="SM00473">
    <property type="entry name" value="PAN_AP"/>
    <property type="match status" value="1"/>
</dbReference>
<dbReference type="InterPro" id="IPR000742">
    <property type="entry name" value="EGF"/>
</dbReference>
<keyword evidence="5" id="KW-0732">Signal</keyword>
<comment type="caution">
    <text evidence="16">Lacks conserved residue(s) required for the propagation of feature annotation.</text>
</comment>
<proteinExistence type="inferred from homology"/>
<dbReference type="PROSITE" id="PS50026">
    <property type="entry name" value="EGF_3"/>
    <property type="match status" value="1"/>
</dbReference>
<evidence type="ECO:0000256" key="5">
    <source>
        <dbReference type="ARBA" id="ARBA00022729"/>
    </source>
</evidence>
<dbReference type="PROSITE" id="PS50948">
    <property type="entry name" value="PAN"/>
    <property type="match status" value="1"/>
</dbReference>
<feature type="domain" description="Apple" evidence="20">
    <location>
        <begin position="446"/>
        <end position="531"/>
    </location>
</feature>
<keyword evidence="4 17" id="KW-0812">Transmembrane</keyword>
<evidence type="ECO:0000259" key="19">
    <source>
        <dbReference type="PROSITE" id="PS50927"/>
    </source>
</evidence>
<evidence type="ECO:0000256" key="7">
    <source>
        <dbReference type="ARBA" id="ARBA00022777"/>
    </source>
</evidence>
<evidence type="ECO:0000256" key="8">
    <source>
        <dbReference type="ARBA" id="ARBA00022840"/>
    </source>
</evidence>
<dbReference type="InterPro" id="IPR036426">
    <property type="entry name" value="Bulb-type_lectin_dom_sf"/>
</dbReference>
<dbReference type="GO" id="GO:0005524">
    <property type="term" value="F:ATP binding"/>
    <property type="evidence" value="ECO:0007669"/>
    <property type="project" value="UniProtKB-KW"/>
</dbReference>
<evidence type="ECO:0000256" key="1">
    <source>
        <dbReference type="ARBA" id="ARBA00004479"/>
    </source>
</evidence>
<keyword evidence="3 15" id="KW-0808">Transferase</keyword>
<organism evidence="21 22">
    <name type="scientific">Malus domestica</name>
    <name type="common">Apple</name>
    <name type="synonym">Pyrus malus</name>
    <dbReference type="NCBI Taxonomy" id="3750"/>
    <lineage>
        <taxon>Eukaryota</taxon>
        <taxon>Viridiplantae</taxon>
        <taxon>Streptophyta</taxon>
        <taxon>Embryophyta</taxon>
        <taxon>Tracheophyta</taxon>
        <taxon>Spermatophyta</taxon>
        <taxon>Magnoliopsida</taxon>
        <taxon>eudicotyledons</taxon>
        <taxon>Gunneridae</taxon>
        <taxon>Pentapetalae</taxon>
        <taxon>rosids</taxon>
        <taxon>fabids</taxon>
        <taxon>Rosales</taxon>
        <taxon>Rosaceae</taxon>
        <taxon>Amygdaloideae</taxon>
        <taxon>Maleae</taxon>
        <taxon>Malus</taxon>
    </lineage>
</organism>
<dbReference type="GO" id="GO:0106310">
    <property type="term" value="F:protein serine kinase activity"/>
    <property type="evidence" value="ECO:0007669"/>
    <property type="project" value="RHEA"/>
</dbReference>
<keyword evidence="6 15" id="KW-0547">Nucleotide-binding</keyword>
<evidence type="ECO:0000256" key="17">
    <source>
        <dbReference type="SAM" id="Phobius"/>
    </source>
</evidence>
<dbReference type="EC" id="2.7.11.1" evidence="15"/>
<evidence type="ECO:0000256" key="16">
    <source>
        <dbReference type="PROSITE-ProRule" id="PRU00076"/>
    </source>
</evidence>
<comment type="similarity">
    <text evidence="15">Belongs to the protein kinase superfamily. Ser/Thr protein kinase family.</text>
</comment>
<gene>
    <name evidence="21" type="ORF">DVH24_004298</name>
</gene>
<reference evidence="21 22" key="1">
    <citation type="submission" date="2018-10" db="EMBL/GenBank/DDBJ databases">
        <title>A high-quality apple genome assembly.</title>
        <authorList>
            <person name="Hu J."/>
        </authorList>
    </citation>
    <scope>NUCLEOTIDE SEQUENCE [LARGE SCALE GENOMIC DNA]</scope>
    <source>
        <strain evidence="22">cv. HFTH1</strain>
        <tissue evidence="21">Young leaf</tissue>
    </source>
</reference>
<keyword evidence="10 17" id="KW-0472">Membrane</keyword>
<dbReference type="GO" id="GO:0048544">
    <property type="term" value="P:recognition of pollen"/>
    <property type="evidence" value="ECO:0007669"/>
    <property type="project" value="InterPro"/>
</dbReference>
<evidence type="ECO:0000256" key="15">
    <source>
        <dbReference type="PIRNR" id="PIRNR000641"/>
    </source>
</evidence>
<feature type="domain" description="EGF-like" evidence="18">
    <location>
        <begin position="75"/>
        <end position="110"/>
    </location>
</feature>
<keyword evidence="16" id="KW-0245">EGF-like domain</keyword>
<comment type="caution">
    <text evidence="21">The sequence shown here is derived from an EMBL/GenBank/DDBJ whole genome shotgun (WGS) entry which is preliminary data.</text>
</comment>
<evidence type="ECO:0000256" key="13">
    <source>
        <dbReference type="ARBA" id="ARBA00047899"/>
    </source>
</evidence>
<evidence type="ECO:0000256" key="10">
    <source>
        <dbReference type="ARBA" id="ARBA00023136"/>
    </source>
</evidence>
<dbReference type="PANTHER" id="PTHR32444">
    <property type="entry name" value="BULB-TYPE LECTIN DOMAIN-CONTAINING PROTEIN"/>
    <property type="match status" value="1"/>
</dbReference>
<evidence type="ECO:0000259" key="18">
    <source>
        <dbReference type="PROSITE" id="PS50026"/>
    </source>
</evidence>
<evidence type="ECO:0000259" key="20">
    <source>
        <dbReference type="PROSITE" id="PS50948"/>
    </source>
</evidence>
<comment type="catalytic activity">
    <reaction evidence="13 15">
        <text>L-threonyl-[protein] + ATP = O-phospho-L-threonyl-[protein] + ADP + H(+)</text>
        <dbReference type="Rhea" id="RHEA:46608"/>
        <dbReference type="Rhea" id="RHEA-COMP:11060"/>
        <dbReference type="Rhea" id="RHEA-COMP:11605"/>
        <dbReference type="ChEBI" id="CHEBI:15378"/>
        <dbReference type="ChEBI" id="CHEBI:30013"/>
        <dbReference type="ChEBI" id="CHEBI:30616"/>
        <dbReference type="ChEBI" id="CHEBI:61977"/>
        <dbReference type="ChEBI" id="CHEBI:456216"/>
        <dbReference type="EC" id="2.7.11.1"/>
    </reaction>
</comment>
<keyword evidence="2 15" id="KW-0723">Serine/threonine-protein kinase</keyword>
<dbReference type="InterPro" id="IPR021820">
    <property type="entry name" value="S-locus_recpt_kinase_C"/>
</dbReference>
<dbReference type="PANTHER" id="PTHR32444:SF183">
    <property type="entry name" value="APPLE DOMAIN-CONTAINING PROTEIN"/>
    <property type="match status" value="1"/>
</dbReference>
<evidence type="ECO:0000256" key="4">
    <source>
        <dbReference type="ARBA" id="ARBA00022692"/>
    </source>
</evidence>
<dbReference type="SUPFAM" id="SSF51110">
    <property type="entry name" value="alpha-D-mannose-specific plant lectins"/>
    <property type="match status" value="1"/>
</dbReference>
<comment type="catalytic activity">
    <reaction evidence="14 15">
        <text>L-seryl-[protein] + ATP = O-phospho-L-seryl-[protein] + ADP + H(+)</text>
        <dbReference type="Rhea" id="RHEA:17989"/>
        <dbReference type="Rhea" id="RHEA-COMP:9863"/>
        <dbReference type="Rhea" id="RHEA-COMP:11604"/>
        <dbReference type="ChEBI" id="CHEBI:15378"/>
        <dbReference type="ChEBI" id="CHEBI:29999"/>
        <dbReference type="ChEBI" id="CHEBI:30616"/>
        <dbReference type="ChEBI" id="CHEBI:83421"/>
        <dbReference type="ChEBI" id="CHEBI:456216"/>
        <dbReference type="EC" id="2.7.11.1"/>
    </reaction>
</comment>
<evidence type="ECO:0000256" key="12">
    <source>
        <dbReference type="ARBA" id="ARBA00023180"/>
    </source>
</evidence>
<sequence length="719" mass="80627">MIHPLASSHIKLTVKGLPQLVTKQGHGMEFDSVYYKFEANKNVVAPQLRIDQSSSLQRLVLNAGSAEWDVMISLPDDPCDSYGYCGANTICRNRYPICVCLQGFTPRFQEEWEMFNRTSGCLRWTPLDCHSREGFLLLEGMKLPGMLEFSLNESMNLEECMENLRYLGIWYKNFPDTVVWVANREKPLADLNGSLTLSKNGSLILLDNMNNTLWSSSSSRAAEDPVAQLLETGNLVVRDKAATDSEDYVWQSFDFPTDTLLQEMKLGWNFGTGLNRFLTSWKNASDPSPGEYTYGMDRVLLPQLVISKGSKKKFRTGPWNGIRITGTPGAALSFGAVVNPIFVYNSKELYYAYGAVSNSTITRLKLTESGEIQRLLVNNGSTEWAVMYTLRNDECSNYGQCGANGFCKINKSPICGCLPGFFPTSTSEWGVLNWTRGCRRETPLNCSKGEGFLKIENVKLPDQLDFWVKNSTSTSECKAECLKNCSCVAYANSDIKNESSLCLMWFGDLIDLREFVEEDIDQEQDIYIRVPWKTSGKNDKKVVLISVISAVCLVLFLGLALFSWCIILKRRRNKRASRDGEENLDLPLFDFDTIAAATNHFSHTNKLGEGGFGSVYKAWLLWNKGKCSELIDQCLECSYVEFEVQRCIQVGLLCVQKLPVDRPAMSSVVFMLGNEGAPLPQPKEPGFFTERSSEDIDTLVYEGRSQSGSSITITTVVAR</sequence>
<dbReference type="AlphaFoldDB" id="A0A498K8E0"/>
<dbReference type="Pfam" id="PF00954">
    <property type="entry name" value="S_locus_glycop"/>
    <property type="match status" value="2"/>
</dbReference>
<dbReference type="SUPFAM" id="SSF56112">
    <property type="entry name" value="Protein kinase-like (PK-like)"/>
    <property type="match status" value="1"/>
</dbReference>
<evidence type="ECO:0000256" key="9">
    <source>
        <dbReference type="ARBA" id="ARBA00022989"/>
    </source>
</evidence>
<keyword evidence="11" id="KW-1015">Disulfide bond</keyword>
<dbReference type="GO" id="GO:0016020">
    <property type="term" value="C:membrane"/>
    <property type="evidence" value="ECO:0007669"/>
    <property type="project" value="UniProtKB-SubCell"/>
</dbReference>
<feature type="domain" description="Bulb-type lectin" evidence="19">
    <location>
        <begin position="134"/>
        <end position="250"/>
    </location>
</feature>
<dbReference type="Pfam" id="PF01453">
    <property type="entry name" value="B_lectin"/>
    <property type="match status" value="1"/>
</dbReference>
<protein>
    <recommendedName>
        <fullName evidence="15">Receptor-like serine/threonine-protein kinase</fullName>
        <ecNumber evidence="15">2.7.11.1</ecNumber>
    </recommendedName>
</protein>
<dbReference type="EMBL" id="RDQH01000329">
    <property type="protein sequence ID" value="RXI03646.1"/>
    <property type="molecule type" value="Genomic_DNA"/>
</dbReference>
<keyword evidence="7 15" id="KW-0418">Kinase</keyword>
<evidence type="ECO:0000256" key="6">
    <source>
        <dbReference type="ARBA" id="ARBA00022741"/>
    </source>
</evidence>
<evidence type="ECO:0000256" key="11">
    <source>
        <dbReference type="ARBA" id="ARBA00023157"/>
    </source>
</evidence>
<dbReference type="Pfam" id="PF11883">
    <property type="entry name" value="DUF3403"/>
    <property type="match status" value="1"/>
</dbReference>
<evidence type="ECO:0000256" key="14">
    <source>
        <dbReference type="ARBA" id="ARBA00048679"/>
    </source>
</evidence>
<dbReference type="PROSITE" id="PS50927">
    <property type="entry name" value="BULB_LECTIN"/>
    <property type="match status" value="1"/>
</dbReference>
<dbReference type="InterPro" id="IPR024171">
    <property type="entry name" value="SRK-like_kinase"/>
</dbReference>
<dbReference type="Proteomes" id="UP000290289">
    <property type="component" value="Chromosome 3"/>
</dbReference>
<dbReference type="InterPro" id="IPR000858">
    <property type="entry name" value="S_locus_glycoprot_dom"/>
</dbReference>
<dbReference type="GO" id="GO:0004674">
    <property type="term" value="F:protein serine/threonine kinase activity"/>
    <property type="evidence" value="ECO:0007669"/>
    <property type="project" value="UniProtKB-KW"/>
</dbReference>
<evidence type="ECO:0000313" key="22">
    <source>
        <dbReference type="Proteomes" id="UP000290289"/>
    </source>
</evidence>
<dbReference type="InterPro" id="IPR011009">
    <property type="entry name" value="Kinase-like_dom_sf"/>
</dbReference>
<dbReference type="CDD" id="cd00028">
    <property type="entry name" value="B_lectin"/>
    <property type="match status" value="1"/>
</dbReference>
<dbReference type="Gene3D" id="2.90.10.10">
    <property type="entry name" value="Bulb-type lectin domain"/>
    <property type="match status" value="1"/>
</dbReference>
<dbReference type="Gene3D" id="3.50.4.10">
    <property type="entry name" value="Hepatocyte Growth Factor"/>
    <property type="match status" value="1"/>
</dbReference>
<dbReference type="Pfam" id="PF08276">
    <property type="entry name" value="PAN_2"/>
    <property type="match status" value="1"/>
</dbReference>
<dbReference type="InterPro" id="IPR001480">
    <property type="entry name" value="Bulb-type_lectin_dom"/>
</dbReference>
<keyword evidence="8 15" id="KW-0067">ATP-binding</keyword>
<feature type="transmembrane region" description="Helical" evidence="17">
    <location>
        <begin position="543"/>
        <end position="568"/>
    </location>
</feature>
<comment type="subcellular location">
    <subcellularLocation>
        <location evidence="1">Membrane</location>
        <topology evidence="1">Single-pass type I membrane protein</topology>
    </subcellularLocation>
</comment>
<dbReference type="SMART" id="SM00108">
    <property type="entry name" value="B_lectin"/>
    <property type="match status" value="1"/>
</dbReference>
<dbReference type="InterPro" id="IPR003609">
    <property type="entry name" value="Pan_app"/>
</dbReference>
<dbReference type="CDD" id="cd01098">
    <property type="entry name" value="PAN_AP_plant"/>
    <property type="match status" value="1"/>
</dbReference>
<keyword evidence="12" id="KW-0325">Glycoprotein</keyword>
<evidence type="ECO:0000313" key="21">
    <source>
        <dbReference type="EMBL" id="RXI03646.1"/>
    </source>
</evidence>